<dbReference type="EMBL" id="FNQM01000003">
    <property type="protein sequence ID" value="SEA19212.1"/>
    <property type="molecule type" value="Genomic_DNA"/>
</dbReference>
<proteinExistence type="predicted"/>
<dbReference type="AlphaFoldDB" id="A0A1H3Z7D9"/>
<evidence type="ECO:0008006" key="4">
    <source>
        <dbReference type="Google" id="ProtNLM"/>
    </source>
</evidence>
<keyword evidence="3" id="KW-1185">Reference proteome</keyword>
<accession>A0A1H3Z7D9</accession>
<reference evidence="2 3" key="1">
    <citation type="submission" date="2016-10" db="EMBL/GenBank/DDBJ databases">
        <authorList>
            <person name="de Groot N.N."/>
        </authorList>
    </citation>
    <scope>NUCLEOTIDE SEQUENCE [LARGE SCALE GENOMIC DNA]</scope>
    <source>
        <strain evidence="2 3">DSM 15345</strain>
    </source>
</reference>
<feature type="region of interest" description="Disordered" evidence="1">
    <location>
        <begin position="1"/>
        <end position="32"/>
    </location>
</feature>
<sequence length="97" mass="11182">MTSPMAPRRDGAAEIVRFPSPPRRERSTRPGLDPAAGFFRNWLERIRCRRELRNLALLQPDSVLEDVGLTRREAQRLSEQPVWPPWRALFSASRDGS</sequence>
<gene>
    <name evidence="2" type="ORF">SAMN05444370_103410</name>
</gene>
<organism evidence="2 3">
    <name type="scientific">Rubrimonas cliftonensis</name>
    <dbReference type="NCBI Taxonomy" id="89524"/>
    <lineage>
        <taxon>Bacteria</taxon>
        <taxon>Pseudomonadati</taxon>
        <taxon>Pseudomonadota</taxon>
        <taxon>Alphaproteobacteria</taxon>
        <taxon>Rhodobacterales</taxon>
        <taxon>Paracoccaceae</taxon>
        <taxon>Rubrimonas</taxon>
    </lineage>
</organism>
<evidence type="ECO:0000313" key="2">
    <source>
        <dbReference type="EMBL" id="SEA19212.1"/>
    </source>
</evidence>
<dbReference type="RefSeq" id="WP_093251135.1">
    <property type="nucleotide sequence ID" value="NZ_FNQM01000003.1"/>
</dbReference>
<evidence type="ECO:0000313" key="3">
    <source>
        <dbReference type="Proteomes" id="UP000198703"/>
    </source>
</evidence>
<name>A0A1H3Z7D9_9RHOB</name>
<dbReference type="Proteomes" id="UP000198703">
    <property type="component" value="Unassembled WGS sequence"/>
</dbReference>
<dbReference type="STRING" id="89524.SAMN05444370_103410"/>
<evidence type="ECO:0000256" key="1">
    <source>
        <dbReference type="SAM" id="MobiDB-lite"/>
    </source>
</evidence>
<protein>
    <recommendedName>
        <fullName evidence="4">DUF1127 domain-containing protein</fullName>
    </recommendedName>
</protein>